<dbReference type="OrthoDB" id="347186at2759"/>
<feature type="coiled-coil region" evidence="1">
    <location>
        <begin position="7"/>
        <end position="272"/>
    </location>
</feature>
<protein>
    <submittedName>
        <fullName evidence="3">Cingulin</fullName>
    </submittedName>
</protein>
<evidence type="ECO:0000256" key="1">
    <source>
        <dbReference type="SAM" id="Coils"/>
    </source>
</evidence>
<dbReference type="RefSeq" id="XP_026190436.1">
    <property type="nucleotide sequence ID" value="XM_026334651.1"/>
</dbReference>
<dbReference type="AlphaFoldDB" id="A0A6P6RRK9"/>
<proteinExistence type="predicted"/>
<name>A0A6P6RRK9_9EIME</name>
<dbReference type="GeneID" id="34620737"/>
<evidence type="ECO:0000313" key="2">
    <source>
        <dbReference type="Proteomes" id="UP000515125"/>
    </source>
</evidence>
<evidence type="ECO:0000313" key="3">
    <source>
        <dbReference type="RefSeq" id="XP_026190436.1"/>
    </source>
</evidence>
<reference evidence="3" key="1">
    <citation type="submission" date="2025-08" db="UniProtKB">
        <authorList>
            <consortium name="RefSeq"/>
        </authorList>
    </citation>
    <scope>IDENTIFICATION</scope>
</reference>
<organism evidence="2 3">
    <name type="scientific">Cyclospora cayetanensis</name>
    <dbReference type="NCBI Taxonomy" id="88456"/>
    <lineage>
        <taxon>Eukaryota</taxon>
        <taxon>Sar</taxon>
        <taxon>Alveolata</taxon>
        <taxon>Apicomplexa</taxon>
        <taxon>Conoidasida</taxon>
        <taxon>Coccidia</taxon>
        <taxon>Eucoccidiorida</taxon>
        <taxon>Eimeriorina</taxon>
        <taxon>Eimeriidae</taxon>
        <taxon>Cyclospora</taxon>
    </lineage>
</organism>
<gene>
    <name evidence="3" type="primary">LOC34620737</name>
</gene>
<feature type="coiled-coil region" evidence="1">
    <location>
        <begin position="319"/>
        <end position="346"/>
    </location>
</feature>
<accession>A0A6P6RRK9</accession>
<sequence>MLTAQELSAVRKQYMRQTAEVARLSEQYDAVRASSDSATLELAAAKKQLSIAKAEAGLASSDRIDLLKENSHLRQEYTQAMAHIAALQQDLSRLHSVQKNFVEAADSLDRCKQQHAVDQEQILQLQEEVKALLHSRKHALLIEREVDTVRNQNAKLQSELQSARETLKSYQDIADRNCWERHSQALLQLKSALSNEKTLRQELEKQSNEVVMLTAELSYAKERDTQKTEQLHFALDKAKQLETDTERRKEEIQHLEVENTKLTKELEDSAKKHLDEVAESFAEKQKLRIELDASKDCSNRLAAELQILKEAESHRIEALRRSREEIKALSSQMQELMRHAESAHLETMLGSLKQELKQKESSESQMLGRIKLELQEAQQQQDLALIKKKQLRTQLLEATRALHLTRVRNEEVSNRPCESQSNYDCETCLQNHHAKIVADGAAKEKVCSSPTNDWAEKYAGLEAKLELVQKHHELEVGKRQKQGIEMHRQQQELANCTQLLHRESVERAEAEEAWARSIEEQVQQRVSSLEKDFAMRLAK</sequence>
<dbReference type="Proteomes" id="UP000515125">
    <property type="component" value="Unplaced"/>
</dbReference>
<keyword evidence="2" id="KW-1185">Reference proteome</keyword>
<keyword evidence="1" id="KW-0175">Coiled coil</keyword>